<evidence type="ECO:0000256" key="4">
    <source>
        <dbReference type="ARBA" id="ARBA00023024"/>
    </source>
</evidence>
<dbReference type="InterPro" id="IPR050314">
    <property type="entry name" value="Glycosyl_Hydrlase_18"/>
</dbReference>
<dbReference type="PROSITE" id="PS51257">
    <property type="entry name" value="PROKAR_LIPOPROTEIN"/>
    <property type="match status" value="1"/>
</dbReference>
<dbReference type="PANTHER" id="PTHR11177:SF317">
    <property type="entry name" value="CHITINASE 12-RELATED"/>
    <property type="match status" value="1"/>
</dbReference>
<organism evidence="9 10">
    <name type="scientific">Pendulispora rubella</name>
    <dbReference type="NCBI Taxonomy" id="2741070"/>
    <lineage>
        <taxon>Bacteria</taxon>
        <taxon>Pseudomonadati</taxon>
        <taxon>Myxococcota</taxon>
        <taxon>Myxococcia</taxon>
        <taxon>Myxococcales</taxon>
        <taxon>Sorangiineae</taxon>
        <taxon>Pendulisporaceae</taxon>
        <taxon>Pendulispora</taxon>
    </lineage>
</organism>
<keyword evidence="4" id="KW-0624">Polysaccharide degradation</keyword>
<evidence type="ECO:0000313" key="10">
    <source>
        <dbReference type="Proteomes" id="UP001374803"/>
    </source>
</evidence>
<keyword evidence="4" id="KW-0146">Chitin degradation</keyword>
<reference evidence="9" key="1">
    <citation type="submission" date="2021-12" db="EMBL/GenBank/DDBJ databases">
        <title>Discovery of the Pendulisporaceae a myxobacterial family with distinct sporulation behavior and unique specialized metabolism.</title>
        <authorList>
            <person name="Garcia R."/>
            <person name="Popoff A."/>
            <person name="Bader C.D."/>
            <person name="Loehr J."/>
            <person name="Walesch S."/>
            <person name="Walt C."/>
            <person name="Boldt J."/>
            <person name="Bunk B."/>
            <person name="Haeckl F.J.F.P.J."/>
            <person name="Gunesch A.P."/>
            <person name="Birkelbach J."/>
            <person name="Nuebel U."/>
            <person name="Pietschmann T."/>
            <person name="Bach T."/>
            <person name="Mueller R."/>
        </authorList>
    </citation>
    <scope>NUCLEOTIDE SEQUENCE</scope>
    <source>
        <strain evidence="9">MSr11367</strain>
    </source>
</reference>
<evidence type="ECO:0000256" key="3">
    <source>
        <dbReference type="ARBA" id="ARBA00022801"/>
    </source>
</evidence>
<dbReference type="SMART" id="SM00636">
    <property type="entry name" value="Glyco_18"/>
    <property type="match status" value="1"/>
</dbReference>
<evidence type="ECO:0000256" key="6">
    <source>
        <dbReference type="RuleBase" id="RU000489"/>
    </source>
</evidence>
<dbReference type="Pfam" id="PF00704">
    <property type="entry name" value="Glyco_hydro_18"/>
    <property type="match status" value="1"/>
</dbReference>
<sequence>MSHRSHGAVRRLSFVTALAWSVVGCTGASESEDRSTNVSAEGAGNLETNAVAAAGKRVIGYFTEWGVYQRNYHVKNIVTSGSASKLTHINYAFANVVNNRCQLGDTYSDYDKYYDAAGSVDGVSDTWDTGALRGNFNQLKKLKAKYPNIKVLISLGGWSWSSGFSDAALPANRAAFAQSCIDLYIKDSRWAGVFDGIDIDWEYPGACGNTCNFRPEDTQNFTALLSEFRSRLNSAKPGSLLTIAAPAGPDKISKIQVGSIHQYLDFINLMTYDFHGAWETTTNFHSGLYNSASNPSKALKFSTDEAVSLWLNGGTPANKLVVGLPFYGRGWTGVTNASNGVYQKASGAAQGTYEQGIEDYKVLKNKGFQGYYHPDTKAYWIFNGSEFWSYDTPTSLGTKTSYIKSKGLGGGMFWEMSGDTANGELISAVYNGLQ</sequence>
<dbReference type="PANTHER" id="PTHR11177">
    <property type="entry name" value="CHITINASE"/>
    <property type="match status" value="1"/>
</dbReference>
<dbReference type="SUPFAM" id="SSF54556">
    <property type="entry name" value="Chitinase insertion domain"/>
    <property type="match status" value="1"/>
</dbReference>
<dbReference type="InterPro" id="IPR001579">
    <property type="entry name" value="Glyco_hydro_18_chit_AS"/>
</dbReference>
<dbReference type="Gene3D" id="3.10.50.10">
    <property type="match status" value="1"/>
</dbReference>
<keyword evidence="4" id="KW-0119">Carbohydrate metabolism</keyword>
<dbReference type="Gene3D" id="3.20.20.80">
    <property type="entry name" value="Glycosidases"/>
    <property type="match status" value="1"/>
</dbReference>
<keyword evidence="10" id="KW-1185">Reference proteome</keyword>
<dbReference type="EC" id="3.2.1.14" evidence="2"/>
<protein>
    <recommendedName>
        <fullName evidence="2">chitinase</fullName>
        <ecNumber evidence="2">3.2.1.14</ecNumber>
    </recommendedName>
</protein>
<dbReference type="GO" id="GO:0016787">
    <property type="term" value="F:hydrolase activity"/>
    <property type="evidence" value="ECO:0007669"/>
    <property type="project" value="UniProtKB-KW"/>
</dbReference>
<name>A0ABZ2KV40_9BACT</name>
<dbReference type="InterPro" id="IPR001223">
    <property type="entry name" value="Glyco_hydro18_cat"/>
</dbReference>
<dbReference type="InterPro" id="IPR017853">
    <property type="entry name" value="GH"/>
</dbReference>
<dbReference type="SUPFAM" id="SSF51445">
    <property type="entry name" value="(Trans)glycosidases"/>
    <property type="match status" value="1"/>
</dbReference>
<dbReference type="PROSITE" id="PS51910">
    <property type="entry name" value="GH18_2"/>
    <property type="match status" value="1"/>
</dbReference>
<keyword evidence="5 6" id="KW-0326">Glycosidase</keyword>
<dbReference type="InterPro" id="IPR011583">
    <property type="entry name" value="Chitinase_II/V-like_cat"/>
</dbReference>
<accession>A0ABZ2KV40</accession>
<dbReference type="PROSITE" id="PS01095">
    <property type="entry name" value="GH18_1"/>
    <property type="match status" value="1"/>
</dbReference>
<evidence type="ECO:0000313" key="9">
    <source>
        <dbReference type="EMBL" id="WXB02542.1"/>
    </source>
</evidence>
<comment type="catalytic activity">
    <reaction evidence="1">
        <text>Random endo-hydrolysis of N-acetyl-beta-D-glucosaminide (1-&gt;4)-beta-linkages in chitin and chitodextrins.</text>
        <dbReference type="EC" id="3.2.1.14"/>
    </reaction>
</comment>
<evidence type="ECO:0000256" key="5">
    <source>
        <dbReference type="ARBA" id="ARBA00023295"/>
    </source>
</evidence>
<proteinExistence type="inferred from homology"/>
<gene>
    <name evidence="9" type="ORF">LVJ94_37205</name>
</gene>
<evidence type="ECO:0000256" key="7">
    <source>
        <dbReference type="RuleBase" id="RU004453"/>
    </source>
</evidence>
<comment type="similarity">
    <text evidence="7">Belongs to the glycosyl hydrolase 18 family.</text>
</comment>
<dbReference type="RefSeq" id="WP_394832169.1">
    <property type="nucleotide sequence ID" value="NZ_CP089929.1"/>
</dbReference>
<evidence type="ECO:0000256" key="2">
    <source>
        <dbReference type="ARBA" id="ARBA00012729"/>
    </source>
</evidence>
<dbReference type="InterPro" id="IPR029070">
    <property type="entry name" value="Chitinase_insertion_sf"/>
</dbReference>
<evidence type="ECO:0000256" key="1">
    <source>
        <dbReference type="ARBA" id="ARBA00000822"/>
    </source>
</evidence>
<feature type="domain" description="GH18" evidence="8">
    <location>
        <begin position="56"/>
        <end position="434"/>
    </location>
</feature>
<keyword evidence="3 6" id="KW-0378">Hydrolase</keyword>
<evidence type="ECO:0000259" key="8">
    <source>
        <dbReference type="PROSITE" id="PS51910"/>
    </source>
</evidence>
<dbReference type="EMBL" id="CP089983">
    <property type="protein sequence ID" value="WXB02542.1"/>
    <property type="molecule type" value="Genomic_DNA"/>
</dbReference>
<dbReference type="CDD" id="cd06548">
    <property type="entry name" value="GH18_chitinase"/>
    <property type="match status" value="1"/>
</dbReference>
<dbReference type="Proteomes" id="UP001374803">
    <property type="component" value="Chromosome"/>
</dbReference>